<accession>A0A6A4VF66</accession>
<organism evidence="3 4">
    <name type="scientific">Amphibalanus amphitrite</name>
    <name type="common">Striped barnacle</name>
    <name type="synonym">Balanus amphitrite</name>
    <dbReference type="NCBI Taxonomy" id="1232801"/>
    <lineage>
        <taxon>Eukaryota</taxon>
        <taxon>Metazoa</taxon>
        <taxon>Ecdysozoa</taxon>
        <taxon>Arthropoda</taxon>
        <taxon>Crustacea</taxon>
        <taxon>Multicrustacea</taxon>
        <taxon>Cirripedia</taxon>
        <taxon>Thoracica</taxon>
        <taxon>Thoracicalcarea</taxon>
        <taxon>Balanomorpha</taxon>
        <taxon>Balanoidea</taxon>
        <taxon>Balanidae</taxon>
        <taxon>Amphibalaninae</taxon>
        <taxon>Amphibalanus</taxon>
    </lineage>
</organism>
<reference evidence="3 4" key="1">
    <citation type="submission" date="2019-07" db="EMBL/GenBank/DDBJ databases">
        <title>Draft genome assembly of a fouling barnacle, Amphibalanus amphitrite (Darwin, 1854): The first reference genome for Thecostraca.</title>
        <authorList>
            <person name="Kim W."/>
        </authorList>
    </citation>
    <scope>NUCLEOTIDE SEQUENCE [LARGE SCALE GENOMIC DNA]</scope>
    <source>
        <strain evidence="3">SNU_AA5</strain>
        <tissue evidence="3">Soma without cirri and trophi</tissue>
    </source>
</reference>
<keyword evidence="2" id="KW-1133">Transmembrane helix</keyword>
<evidence type="ECO:0000313" key="3">
    <source>
        <dbReference type="EMBL" id="KAF0289910.1"/>
    </source>
</evidence>
<dbReference type="Proteomes" id="UP000440578">
    <property type="component" value="Unassembled WGS sequence"/>
</dbReference>
<dbReference type="AlphaFoldDB" id="A0A6A4VF66"/>
<feature type="compositionally biased region" description="Low complexity" evidence="1">
    <location>
        <begin position="394"/>
        <end position="404"/>
    </location>
</feature>
<dbReference type="EMBL" id="VIIS01001993">
    <property type="protein sequence ID" value="KAF0289910.1"/>
    <property type="molecule type" value="Genomic_DNA"/>
</dbReference>
<evidence type="ECO:0000256" key="2">
    <source>
        <dbReference type="SAM" id="Phobius"/>
    </source>
</evidence>
<gene>
    <name evidence="3" type="ORF">FJT64_011861</name>
</gene>
<feature type="transmembrane region" description="Helical" evidence="2">
    <location>
        <begin position="28"/>
        <end position="50"/>
    </location>
</feature>
<keyword evidence="2" id="KW-0472">Membrane</keyword>
<evidence type="ECO:0000256" key="1">
    <source>
        <dbReference type="SAM" id="MobiDB-lite"/>
    </source>
</evidence>
<protein>
    <submittedName>
        <fullName evidence="3">Uncharacterized protein</fullName>
    </submittedName>
</protein>
<evidence type="ECO:0000313" key="4">
    <source>
        <dbReference type="Proteomes" id="UP000440578"/>
    </source>
</evidence>
<feature type="transmembrane region" description="Helical" evidence="2">
    <location>
        <begin position="286"/>
        <end position="311"/>
    </location>
</feature>
<comment type="caution">
    <text evidence="3">The sequence shown here is derived from an EMBL/GenBank/DDBJ whole genome shotgun (WGS) entry which is preliminary data.</text>
</comment>
<proteinExistence type="predicted"/>
<feature type="region of interest" description="Disordered" evidence="1">
    <location>
        <begin position="352"/>
        <end position="404"/>
    </location>
</feature>
<keyword evidence="2" id="KW-0812">Transmembrane</keyword>
<keyword evidence="4" id="KW-1185">Reference proteome</keyword>
<feature type="transmembrane region" description="Helical" evidence="2">
    <location>
        <begin position="62"/>
        <end position="82"/>
    </location>
</feature>
<name>A0A6A4VF66_AMPAM</name>
<feature type="transmembrane region" description="Helical" evidence="2">
    <location>
        <begin position="130"/>
        <end position="149"/>
    </location>
</feature>
<sequence>MNDTGPPPVPTTDGLAQSALASTDASRLLALVALAVLGPALHALAAGRLARLTADQQELGAARLLLLHTALVGLLASTLHVIPLAQWSMGVGSLGETTCRLGRAATDALYATQSILLTTGLLTVLTRPPGLLLAVVLLVVWLLGPGLNFGHVHWRVTAGAPYDGPFVEGEHVVYRDSIIIDEAIAEAGRDYATAGDKFASVTATSAPSTTDRAAAEAARAAALESAIASAVAAAGAVPAPPVPLSGCEEEEREAPLWFQSRVQAATAAAPLLLALPLLLLSRQERLLPLLAVVSVVRVAGCCGQLLLLAFVTGRSPGGLLAGSAGALRDAGLLLEAGLLLVLFRPPLPPPAETARVVQQEQGTGPSPPREHRRPLRPRPVPKPNSLPWLRPRTESSSWTFSETW</sequence>